<dbReference type="PANTHER" id="PTHR43581">
    <property type="entry name" value="ATP/GTP PHOSPHATASE"/>
    <property type="match status" value="1"/>
</dbReference>
<dbReference type="Proteomes" id="UP001321520">
    <property type="component" value="Chromosome"/>
</dbReference>
<dbReference type="CDD" id="cd00267">
    <property type="entry name" value="ABC_ATPase"/>
    <property type="match status" value="1"/>
</dbReference>
<accession>A0ABY9E7P9</accession>
<dbReference type="InterPro" id="IPR051396">
    <property type="entry name" value="Bact_Antivir_Def_Nuclease"/>
</dbReference>
<protein>
    <submittedName>
        <fullName evidence="2">ATP-binding protein</fullName>
    </submittedName>
</protein>
<feature type="domain" description="AAA+ ATPase" evidence="1">
    <location>
        <begin position="14"/>
        <end position="248"/>
    </location>
</feature>
<dbReference type="SUPFAM" id="SSF52540">
    <property type="entry name" value="P-loop containing nucleoside triphosphate hydrolases"/>
    <property type="match status" value="1"/>
</dbReference>
<keyword evidence="3" id="KW-1185">Reference proteome</keyword>
<keyword evidence="2" id="KW-0067">ATP-binding</keyword>
<dbReference type="Gene3D" id="3.40.50.300">
    <property type="entry name" value="P-loop containing nucleotide triphosphate hydrolases"/>
    <property type="match status" value="1"/>
</dbReference>
<dbReference type="InterPro" id="IPR027417">
    <property type="entry name" value="P-loop_NTPase"/>
</dbReference>
<dbReference type="PANTHER" id="PTHR43581:SF4">
    <property type="entry name" value="ATP_GTP PHOSPHATASE"/>
    <property type="match status" value="1"/>
</dbReference>
<sequence>MDLINKNGYSLKKLNKINVVLGKNGCGKSTALKKVQQALESGEEVKNSKYITPERGGALKYDPSIEQNTVNNPYWLSGELRRNQFSQFKQQTVLQFRNLELLSLREIEQNPKIRDNHEYTFQSIVDAINTLLDNIEIRREGSDFNIYNQADNSKIEPDAISSGESELIALGIECLVFAKESVDGEENILFLDEPDAHLHPDLQVRLAMFLRELVEENNFKVVMATHSTSFLAAFESYPGVSIEFILPNQTEIDFKVVSETYRRILPIFGAHPLSNLFNESPILLVEGEDDERIWQQAIRTSKGSLKIYPCAVDSIDQLNKYETQVSRIINSIYDSAKAFSLRDRDDGEEDINDTPPVVRMRLSCRAAENLLLADESLAKLEIDWETLKSKIEVWISNNDHHSHHQVMATFRDEGYDRKMFNLKKIRNDLMGIIESNKPWEVVVGQAIAITEYIDNPAPNSIQDYLGNKLVCAILKH</sequence>
<dbReference type="InterPro" id="IPR041685">
    <property type="entry name" value="AAA_GajA/Old/RecF-like"/>
</dbReference>
<evidence type="ECO:0000313" key="2">
    <source>
        <dbReference type="EMBL" id="WKD48356.1"/>
    </source>
</evidence>
<organism evidence="2 3">
    <name type="scientific">Microbulbifer spongiae</name>
    <dbReference type="NCBI Taxonomy" id="2944933"/>
    <lineage>
        <taxon>Bacteria</taxon>
        <taxon>Pseudomonadati</taxon>
        <taxon>Pseudomonadota</taxon>
        <taxon>Gammaproteobacteria</taxon>
        <taxon>Cellvibrionales</taxon>
        <taxon>Microbulbiferaceae</taxon>
        <taxon>Microbulbifer</taxon>
    </lineage>
</organism>
<proteinExistence type="predicted"/>
<dbReference type="RefSeq" id="WP_301414097.1">
    <property type="nucleotide sequence ID" value="NZ_CP098023.1"/>
</dbReference>
<evidence type="ECO:0000313" key="3">
    <source>
        <dbReference type="Proteomes" id="UP001321520"/>
    </source>
</evidence>
<gene>
    <name evidence="2" type="ORF">M8T91_10455</name>
</gene>
<keyword evidence="2" id="KW-0547">Nucleotide-binding</keyword>
<dbReference type="SMART" id="SM00382">
    <property type="entry name" value="AAA"/>
    <property type="match status" value="1"/>
</dbReference>
<dbReference type="InterPro" id="IPR003593">
    <property type="entry name" value="AAA+_ATPase"/>
</dbReference>
<reference evidence="2 3" key="1">
    <citation type="submission" date="2022-05" db="EMBL/GenBank/DDBJ databases">
        <title>Microbulbifer sp. nov., isolated from sponge.</title>
        <authorList>
            <person name="Gao L."/>
        </authorList>
    </citation>
    <scope>NUCLEOTIDE SEQUENCE [LARGE SCALE GENOMIC DNA]</scope>
    <source>
        <strain evidence="2 3">MI-G</strain>
    </source>
</reference>
<name>A0ABY9E7P9_9GAMM</name>
<dbReference type="Pfam" id="PF13175">
    <property type="entry name" value="AAA_15"/>
    <property type="match status" value="1"/>
</dbReference>
<dbReference type="GO" id="GO:0005524">
    <property type="term" value="F:ATP binding"/>
    <property type="evidence" value="ECO:0007669"/>
    <property type="project" value="UniProtKB-KW"/>
</dbReference>
<evidence type="ECO:0000259" key="1">
    <source>
        <dbReference type="SMART" id="SM00382"/>
    </source>
</evidence>
<dbReference type="EMBL" id="CP098023">
    <property type="protein sequence ID" value="WKD48356.1"/>
    <property type="molecule type" value="Genomic_DNA"/>
</dbReference>